<keyword evidence="2" id="KW-0067">ATP-binding</keyword>
<dbReference type="PROSITE" id="PS51459">
    <property type="entry name" value="FIDO"/>
    <property type="match status" value="1"/>
</dbReference>
<name>A0A952AHR1_9BACT</name>
<proteinExistence type="predicted"/>
<dbReference type="InterPro" id="IPR003812">
    <property type="entry name" value="Fido"/>
</dbReference>
<dbReference type="InterPro" id="IPR036388">
    <property type="entry name" value="WH-like_DNA-bd_sf"/>
</dbReference>
<feature type="site" description="Important for autoinhibition of adenylyltransferase activity" evidence="3">
    <location>
        <position position="56"/>
    </location>
</feature>
<gene>
    <name evidence="5" type="ORF">H3C67_04545</name>
</gene>
<sequence>MAYQPQYTISNYLLNRVASAEAAKEVIANALLVPSYERQFRHRALARTIHHSIAIEGNALSLSETEEVIAGRSPVTIRQRDIREIINYRNAIAYIEDKRNQTMSLDFILGLHKVMGEGVLPKEKVGVVRTTDSVIISSKTGEVVFDPPKAVDLDYELQELFNWDNNQGTTVHPLLRAGILHFELVRIHPFVDLNGRTSRILATWSLFRDNYDIRRFFSLEEYYDQNSLDYYKALDSAHDGDLTEWLEYFATGVAVELGRIKTQVLELSRDQKLIQKLGQVALNERQVKIIRYIEDNGEFRNTNFSQLFAKISDDTILRDLKDLIDKRILVKKGKTRAAKYLLA</sequence>
<feature type="binding site" evidence="2">
    <location>
        <begin position="192"/>
        <end position="199"/>
    </location>
    <ligand>
        <name>ATP</name>
        <dbReference type="ChEBI" id="CHEBI:30616"/>
    </ligand>
</feature>
<dbReference type="Pfam" id="PF02661">
    <property type="entry name" value="Fic"/>
    <property type="match status" value="1"/>
</dbReference>
<comment type="caution">
    <text evidence="5">The sequence shown here is derived from an EMBL/GenBank/DDBJ whole genome shotgun (WGS) entry which is preliminary data.</text>
</comment>
<feature type="domain" description="Fido" evidence="4">
    <location>
        <begin position="103"/>
        <end position="251"/>
    </location>
</feature>
<dbReference type="InterPro" id="IPR040198">
    <property type="entry name" value="Fido_containing"/>
</dbReference>
<evidence type="ECO:0000259" key="4">
    <source>
        <dbReference type="PROSITE" id="PS51459"/>
    </source>
</evidence>
<dbReference type="GO" id="GO:0005524">
    <property type="term" value="F:ATP binding"/>
    <property type="evidence" value="ECO:0007669"/>
    <property type="project" value="UniProtKB-KW"/>
</dbReference>
<protein>
    <submittedName>
        <fullName evidence="5">Fic family protein</fullName>
    </submittedName>
</protein>
<feature type="active site" evidence="1">
    <location>
        <position position="188"/>
    </location>
</feature>
<dbReference type="EMBL" id="JACFOF010000013">
    <property type="protein sequence ID" value="MBW7954029.1"/>
    <property type="molecule type" value="Genomic_DNA"/>
</dbReference>
<keyword evidence="2" id="KW-0547">Nucleotide-binding</keyword>
<evidence type="ECO:0000256" key="3">
    <source>
        <dbReference type="PIRSR" id="PIRSR640198-3"/>
    </source>
</evidence>
<evidence type="ECO:0000256" key="1">
    <source>
        <dbReference type="PIRSR" id="PIRSR640198-1"/>
    </source>
</evidence>
<dbReference type="Gene3D" id="1.10.10.10">
    <property type="entry name" value="Winged helix-like DNA-binding domain superfamily/Winged helix DNA-binding domain"/>
    <property type="match status" value="1"/>
</dbReference>
<dbReference type="SUPFAM" id="SSF140931">
    <property type="entry name" value="Fic-like"/>
    <property type="match status" value="1"/>
</dbReference>
<dbReference type="Gene3D" id="1.10.3290.10">
    <property type="entry name" value="Fido-like domain"/>
    <property type="match status" value="1"/>
</dbReference>
<dbReference type="PANTHER" id="PTHR13504">
    <property type="entry name" value="FIDO DOMAIN-CONTAINING PROTEIN DDB_G0283145"/>
    <property type="match status" value="1"/>
</dbReference>
<dbReference type="PANTHER" id="PTHR13504:SF38">
    <property type="entry name" value="FIDO DOMAIN-CONTAINING PROTEIN"/>
    <property type="match status" value="1"/>
</dbReference>
<organism evidence="5 6">
    <name type="scientific">Candidatus Dojkabacteria bacterium</name>
    <dbReference type="NCBI Taxonomy" id="2099670"/>
    <lineage>
        <taxon>Bacteria</taxon>
        <taxon>Candidatus Dojkabacteria</taxon>
    </lineage>
</organism>
<evidence type="ECO:0000313" key="5">
    <source>
        <dbReference type="EMBL" id="MBW7954029.1"/>
    </source>
</evidence>
<accession>A0A952AHR1</accession>
<reference evidence="5" key="1">
    <citation type="journal article" date="2022" name="ISME J.">
        <title>A general approach to explore prokaryotic protein glycosylation reveals the unique surface layer modulation of an anammox bacterium.</title>
        <authorList>
            <person name="Pabst M."/>
            <person name="Grouzdev D.S."/>
            <person name="Lawson C.E."/>
            <person name="Kleikamp H.B.C."/>
            <person name="de Ram C."/>
            <person name="Louwen R."/>
            <person name="Lin Y.M."/>
            <person name="Lucker S."/>
            <person name="van Loosdrecht M.C.M."/>
            <person name="Laureni M."/>
        </authorList>
    </citation>
    <scope>NUCLEOTIDE SEQUENCE</scope>
    <source>
        <strain evidence="5">BROCD043</strain>
    </source>
</reference>
<dbReference type="Proteomes" id="UP000781173">
    <property type="component" value="Unassembled WGS sequence"/>
</dbReference>
<evidence type="ECO:0000313" key="6">
    <source>
        <dbReference type="Proteomes" id="UP000781173"/>
    </source>
</evidence>
<feature type="binding site" evidence="2">
    <location>
        <begin position="230"/>
        <end position="231"/>
    </location>
    <ligand>
        <name>ATP</name>
        <dbReference type="ChEBI" id="CHEBI:30616"/>
    </ligand>
</feature>
<dbReference type="InterPro" id="IPR036597">
    <property type="entry name" value="Fido-like_dom_sf"/>
</dbReference>
<evidence type="ECO:0000256" key="2">
    <source>
        <dbReference type="PIRSR" id="PIRSR640198-2"/>
    </source>
</evidence>
<dbReference type="AlphaFoldDB" id="A0A952AHR1"/>